<dbReference type="Proteomes" id="UP000626092">
    <property type="component" value="Unassembled WGS sequence"/>
</dbReference>
<dbReference type="SUPFAM" id="SSF52151">
    <property type="entry name" value="FabD/lysophospholipase-like"/>
    <property type="match status" value="1"/>
</dbReference>
<reference evidence="1" key="1">
    <citation type="submission" date="2019-11" db="EMBL/GenBank/DDBJ databases">
        <authorList>
            <person name="Liu Y."/>
            <person name="Hou J."/>
            <person name="Li T.-Q."/>
            <person name="Guan C.-H."/>
            <person name="Wu X."/>
            <person name="Wu H.-Z."/>
            <person name="Ling F."/>
            <person name="Zhang R."/>
            <person name="Shi X.-G."/>
            <person name="Ren J.-P."/>
            <person name="Chen E.-F."/>
            <person name="Sun J.-M."/>
        </authorList>
    </citation>
    <scope>NUCLEOTIDE SEQUENCE</scope>
    <source>
        <strain evidence="1">Adult_tree_wgs_1</strain>
        <tissue evidence="1">Leaves</tissue>
    </source>
</reference>
<proteinExistence type="predicted"/>
<dbReference type="InterPro" id="IPR016035">
    <property type="entry name" value="Acyl_Trfase/lysoPLipase"/>
</dbReference>
<organism evidence="1 2">
    <name type="scientific">Rhododendron simsii</name>
    <name type="common">Sims's rhododendron</name>
    <dbReference type="NCBI Taxonomy" id="118357"/>
    <lineage>
        <taxon>Eukaryota</taxon>
        <taxon>Viridiplantae</taxon>
        <taxon>Streptophyta</taxon>
        <taxon>Embryophyta</taxon>
        <taxon>Tracheophyta</taxon>
        <taxon>Spermatophyta</taxon>
        <taxon>Magnoliopsida</taxon>
        <taxon>eudicotyledons</taxon>
        <taxon>Gunneridae</taxon>
        <taxon>Pentapetalae</taxon>
        <taxon>asterids</taxon>
        <taxon>Ericales</taxon>
        <taxon>Ericaceae</taxon>
        <taxon>Ericoideae</taxon>
        <taxon>Rhodoreae</taxon>
        <taxon>Rhododendron</taxon>
    </lineage>
</organism>
<dbReference type="PANTHER" id="PTHR32176">
    <property type="entry name" value="XYLOSE ISOMERASE"/>
    <property type="match status" value="1"/>
</dbReference>
<sequence>MATTVLPHPTRDPRAIRWSTNSNDDVMESSGYKEGYRVDVDIPEGNGQKLLVSMISSSSTWDTITLFVDMKPMESSRMLVLSLGTGAPKLAEKYSAAEASKWGLLNWVYDNGATPMVDIYGDASSDMVDIHISTLFQSLHCKTNYLRIQDDTLTGDASSVDFATTENLQKLVQIGNDLLKKPVSRVNLETGRFDEVQGEGTNEAALIRFAKQLSEEKKLRQAN</sequence>
<name>A0A834GWF4_RHOSS</name>
<keyword evidence="2" id="KW-1185">Reference proteome</keyword>
<dbReference type="OrthoDB" id="1658288at2759"/>
<dbReference type="GO" id="GO:0004620">
    <property type="term" value="F:phospholipase activity"/>
    <property type="evidence" value="ECO:0007669"/>
    <property type="project" value="TreeGrafter"/>
</dbReference>
<accession>A0A834GWF4</accession>
<protein>
    <submittedName>
        <fullName evidence="1">Uncharacterized protein</fullName>
    </submittedName>
</protein>
<dbReference type="GO" id="GO:0047372">
    <property type="term" value="F:monoacylglycerol lipase activity"/>
    <property type="evidence" value="ECO:0007669"/>
    <property type="project" value="TreeGrafter"/>
</dbReference>
<dbReference type="AlphaFoldDB" id="A0A834GWF4"/>
<dbReference type="EMBL" id="WJXA01000005">
    <property type="protein sequence ID" value="KAF7143128.1"/>
    <property type="molecule type" value="Genomic_DNA"/>
</dbReference>
<evidence type="ECO:0000313" key="2">
    <source>
        <dbReference type="Proteomes" id="UP000626092"/>
    </source>
</evidence>
<gene>
    <name evidence="1" type="ORF">RHSIM_Rhsim05G0204100</name>
</gene>
<dbReference type="Gene3D" id="3.40.1090.10">
    <property type="entry name" value="Cytosolic phospholipase A2 catalytic domain"/>
    <property type="match status" value="1"/>
</dbReference>
<dbReference type="PANTHER" id="PTHR32176:SF99">
    <property type="entry name" value="PATATIN"/>
    <property type="match status" value="1"/>
</dbReference>
<evidence type="ECO:0000313" key="1">
    <source>
        <dbReference type="EMBL" id="KAF7143128.1"/>
    </source>
</evidence>
<comment type="caution">
    <text evidence="1">The sequence shown here is derived from an EMBL/GenBank/DDBJ whole genome shotgun (WGS) entry which is preliminary data.</text>
</comment>